<sequence>MGWLRVVVTRVLLVVSYTDGRSHSVSSRAKVRGAVVEGSSAVSALVLSFLMLLSAVLVVVPVERASADLVELGPDGYFSTLEDGATPVIDNETGTAGSMSATGWANTRRILFGKQGSSGTYDGKQVSGGYKTLGYGGATGIASVPDALFQGMDSAYWKSATTAVAANEAMLWADDVVTSGFAFDTNDTYRNSFDSVTGPYQSNVAVVSNAVGAANYSGFEQGLLRAAPVEGVCTAAQSAGCGSGTYTQQSVSMNNYTVFPLSIGDVRQYLGHDTGYTADANFDCPSSSCANNVTGSWLRSAHWSYTNVAYLLKSDATLGNDYTLAQVFGLRPALRLNLDNLLLSADSSNQSQSVAGDLRLTFVETGRKLDTWSASVTGGTGSRTLSLSGSSNLASQSGLGWKIVDPTTNTVLGPGKTSAGGNVALPESQMTEDSKNYDLYVWGQQDGSSAEGLTNRASEPVKATIRGWQVKTPPSYGIELTGITSGMLKAYKIGGYEDVAFDQAGALKSVKLATPVDPVKASVLAAVQAAGGAGVDADNPAGWVGAHWLGYPTDPLSDDTTSAYSPYAGKLQLFAQELVKLGDAALGGVKGSLAGSDLASAGGTATLTVSGPGVYLIVDNSQASGGSLPIIVGTKAFNEDLGDDGRMVDFVDAGVKGKPRLGVAALKTSVTDVSKRVLNDAGMDGFDVGASVAFEIALRVPDLSGFSSVSYAAYEFKVQDVAGEGLVLPDSSVVRVLMDVPAPDSEVTGGLPGSSIQVAGQSLTVDGLKALFAEDASGHVALKADVPVGSLIRVRYAAVVDADVEYSSPGGGGMHANVNTATLTRSTSESDLETKTATANVYSFEVDLVKVDKDDTSRLLGGAKFEVSRDGQPLKFSKLSDGLYRLDAAGGTELVTRTDGSLTLQGVEARGLQFKETNAPSGYFKVADFTVETLPLWDVDASEVTLASYRTSGTNLAYVSQDGRTVVVADPAHSLANLPYTGGFGVLVLLVVGGLILAFAVRPYYLSHRAETTANILE</sequence>
<reference evidence="3 4" key="1">
    <citation type="journal article" date="2017" name="BMC Genomics">
        <title>Comparative genomic and phylogenomic analyses of the Bifidobacteriaceae family.</title>
        <authorList>
            <person name="Lugli G.A."/>
            <person name="Milani C."/>
            <person name="Turroni F."/>
            <person name="Duranti S."/>
            <person name="Mancabelli L."/>
            <person name="Mangifesta M."/>
            <person name="Ferrario C."/>
            <person name="Modesto M."/>
            <person name="Mattarelli P."/>
            <person name="Jiri K."/>
            <person name="van Sinderen D."/>
            <person name="Ventura M."/>
        </authorList>
    </citation>
    <scope>NUCLEOTIDE SEQUENCE [LARGE SCALE GENOMIC DNA]</scope>
    <source>
        <strain evidence="3 4">LMG 28769</strain>
    </source>
</reference>
<comment type="caution">
    <text evidence="3">The sequence shown here is derived from an EMBL/GenBank/DDBJ whole genome shotgun (WGS) entry which is preliminary data.</text>
</comment>
<keyword evidence="4" id="KW-1185">Reference proteome</keyword>
<dbReference type="Gene3D" id="2.60.40.10">
    <property type="entry name" value="Immunoglobulins"/>
    <property type="match status" value="1"/>
</dbReference>
<dbReference type="GeneID" id="98294951"/>
<evidence type="ECO:0000313" key="3">
    <source>
        <dbReference type="EMBL" id="OZG68451.1"/>
    </source>
</evidence>
<keyword evidence="1" id="KW-0472">Membrane</keyword>
<dbReference type="AlphaFoldDB" id="A0A261GAJ1"/>
<dbReference type="Gene3D" id="2.60.40.740">
    <property type="match status" value="1"/>
</dbReference>
<dbReference type="OrthoDB" id="3225017at2"/>
<dbReference type="GO" id="GO:0005975">
    <property type="term" value="P:carbohydrate metabolic process"/>
    <property type="evidence" value="ECO:0007669"/>
    <property type="project" value="UniProtKB-ARBA"/>
</dbReference>
<dbReference type="Proteomes" id="UP000216451">
    <property type="component" value="Unassembled WGS sequence"/>
</dbReference>
<dbReference type="EMBL" id="MWXA01000002">
    <property type="protein sequence ID" value="OZG68451.1"/>
    <property type="molecule type" value="Genomic_DNA"/>
</dbReference>
<dbReference type="Pfam" id="PF17802">
    <property type="entry name" value="SpaA"/>
    <property type="match status" value="1"/>
</dbReference>
<organism evidence="3 4">
    <name type="scientific">Bifidobacterium aquikefiri</name>
    <dbReference type="NCBI Taxonomy" id="1653207"/>
    <lineage>
        <taxon>Bacteria</taxon>
        <taxon>Bacillati</taxon>
        <taxon>Actinomycetota</taxon>
        <taxon>Actinomycetes</taxon>
        <taxon>Bifidobacteriales</taxon>
        <taxon>Bifidobacteriaceae</taxon>
        <taxon>Bifidobacterium</taxon>
    </lineage>
</organism>
<dbReference type="InterPro" id="IPR013783">
    <property type="entry name" value="Ig-like_fold"/>
</dbReference>
<protein>
    <submittedName>
        <fullName evidence="3">Fimbrial isopeptide formation D2 domain-containing protein</fullName>
    </submittedName>
</protein>
<evidence type="ECO:0000259" key="2">
    <source>
        <dbReference type="Pfam" id="PF17802"/>
    </source>
</evidence>
<keyword evidence="1" id="KW-0812">Transmembrane</keyword>
<evidence type="ECO:0000313" key="4">
    <source>
        <dbReference type="Proteomes" id="UP000216451"/>
    </source>
</evidence>
<dbReference type="InterPro" id="IPR041033">
    <property type="entry name" value="SpaA_PFL_dom_1"/>
</dbReference>
<name>A0A261GAJ1_9BIFI</name>
<gene>
    <name evidence="3" type="ORF">BAQU_0269</name>
</gene>
<proteinExistence type="predicted"/>
<keyword evidence="1" id="KW-1133">Transmembrane helix</keyword>
<dbReference type="RefSeq" id="WP_094692258.1">
    <property type="nucleotide sequence ID" value="NZ_CALENZ010000007.1"/>
</dbReference>
<accession>A0A261GAJ1</accession>
<feature type="transmembrane region" description="Helical" evidence="1">
    <location>
        <begin position="40"/>
        <end position="62"/>
    </location>
</feature>
<feature type="domain" description="SpaA-like prealbumin fold" evidence="2">
    <location>
        <begin position="846"/>
        <end position="931"/>
    </location>
</feature>
<feature type="transmembrane region" description="Helical" evidence="1">
    <location>
        <begin position="980"/>
        <end position="1001"/>
    </location>
</feature>
<evidence type="ECO:0000256" key="1">
    <source>
        <dbReference type="SAM" id="Phobius"/>
    </source>
</evidence>